<name>A0A7N2R2Z9_QUELO</name>
<keyword evidence="1" id="KW-0812">Transmembrane</keyword>
<protein>
    <recommendedName>
        <fullName evidence="4">Transmembrane protein</fullName>
    </recommendedName>
</protein>
<evidence type="ECO:0000313" key="2">
    <source>
        <dbReference type="EnsemblPlants" id="QL04p035577:mrna"/>
    </source>
</evidence>
<organism evidence="2 3">
    <name type="scientific">Quercus lobata</name>
    <name type="common">Valley oak</name>
    <dbReference type="NCBI Taxonomy" id="97700"/>
    <lineage>
        <taxon>Eukaryota</taxon>
        <taxon>Viridiplantae</taxon>
        <taxon>Streptophyta</taxon>
        <taxon>Embryophyta</taxon>
        <taxon>Tracheophyta</taxon>
        <taxon>Spermatophyta</taxon>
        <taxon>Magnoliopsida</taxon>
        <taxon>eudicotyledons</taxon>
        <taxon>Gunneridae</taxon>
        <taxon>Pentapetalae</taxon>
        <taxon>rosids</taxon>
        <taxon>fabids</taxon>
        <taxon>Fagales</taxon>
        <taxon>Fagaceae</taxon>
        <taxon>Quercus</taxon>
    </lineage>
</organism>
<dbReference type="EnsemblPlants" id="QL04p035577:mrna">
    <property type="protein sequence ID" value="QL04p035577:mrna"/>
    <property type="gene ID" value="QL04p035577"/>
</dbReference>
<dbReference type="AlphaFoldDB" id="A0A7N2R2Z9"/>
<reference evidence="2" key="2">
    <citation type="submission" date="2021-01" db="UniProtKB">
        <authorList>
            <consortium name="EnsemblPlants"/>
        </authorList>
    </citation>
    <scope>IDENTIFICATION</scope>
</reference>
<dbReference type="Proteomes" id="UP000594261">
    <property type="component" value="Chromosome 4"/>
</dbReference>
<feature type="transmembrane region" description="Helical" evidence="1">
    <location>
        <begin position="100"/>
        <end position="125"/>
    </location>
</feature>
<proteinExistence type="predicted"/>
<feature type="transmembrane region" description="Helical" evidence="1">
    <location>
        <begin position="70"/>
        <end position="94"/>
    </location>
</feature>
<accession>A0A7N2R2Z9</accession>
<evidence type="ECO:0000313" key="3">
    <source>
        <dbReference type="Proteomes" id="UP000594261"/>
    </source>
</evidence>
<feature type="transmembrane region" description="Helical" evidence="1">
    <location>
        <begin position="146"/>
        <end position="176"/>
    </location>
</feature>
<keyword evidence="3" id="KW-1185">Reference proteome</keyword>
<sequence>MVDIRSRAWRSSSIVGLIVEDLWSFYEIVTSSCPPHWYGATDLERDSHLFAVHFPALTASVVRFTGAGGCLVVGMLTSLSATVDVALCFCYGGLLSLQLGFIGFCCHCTLGTLLCFGALVLIIFLEPWGSPLRRKFCIITGFSRKFCVVSGFCSKFCVASGFVSAVILVSIVALLRHLLSAISGASHWHLRVALDHGILELTLSLLLLLCRISSSSSRFICVYTPS</sequence>
<evidence type="ECO:0008006" key="4">
    <source>
        <dbReference type="Google" id="ProtNLM"/>
    </source>
</evidence>
<dbReference type="Gramene" id="QL04p035577:mrna">
    <property type="protein sequence ID" value="QL04p035577:mrna"/>
    <property type="gene ID" value="QL04p035577"/>
</dbReference>
<evidence type="ECO:0000256" key="1">
    <source>
        <dbReference type="SAM" id="Phobius"/>
    </source>
</evidence>
<dbReference type="EMBL" id="LRBV02000004">
    <property type="status" value="NOT_ANNOTATED_CDS"/>
    <property type="molecule type" value="Genomic_DNA"/>
</dbReference>
<keyword evidence="1" id="KW-1133">Transmembrane helix</keyword>
<dbReference type="InParanoid" id="A0A7N2R2Z9"/>
<reference evidence="2 3" key="1">
    <citation type="journal article" date="2016" name="G3 (Bethesda)">
        <title>First Draft Assembly and Annotation of the Genome of a California Endemic Oak Quercus lobata Nee (Fagaceae).</title>
        <authorList>
            <person name="Sork V.L."/>
            <person name="Fitz-Gibbon S.T."/>
            <person name="Puiu D."/>
            <person name="Crepeau M."/>
            <person name="Gugger P.F."/>
            <person name="Sherman R."/>
            <person name="Stevens K."/>
            <person name="Langley C.H."/>
            <person name="Pellegrini M."/>
            <person name="Salzberg S.L."/>
        </authorList>
    </citation>
    <scope>NUCLEOTIDE SEQUENCE [LARGE SCALE GENOMIC DNA]</scope>
    <source>
        <strain evidence="2 3">cv. SW786</strain>
    </source>
</reference>
<keyword evidence="1" id="KW-0472">Membrane</keyword>